<keyword evidence="2" id="KW-0862">Zinc</keyword>
<keyword evidence="5" id="KW-1185">Reference proteome</keyword>
<dbReference type="NCBIfam" id="TIGR02817">
    <property type="entry name" value="adh_fam_1"/>
    <property type="match status" value="1"/>
</dbReference>
<dbReference type="GO" id="GO:0008270">
    <property type="term" value="F:zinc ion binding"/>
    <property type="evidence" value="ECO:0007669"/>
    <property type="project" value="InterPro"/>
</dbReference>
<gene>
    <name evidence="4" type="ORF">GTH32_11645</name>
</gene>
<dbReference type="PANTHER" id="PTHR44154">
    <property type="entry name" value="QUINONE OXIDOREDUCTASE"/>
    <property type="match status" value="1"/>
</dbReference>
<keyword evidence="1" id="KW-0521">NADP</keyword>
<dbReference type="InterPro" id="IPR011032">
    <property type="entry name" value="GroES-like_sf"/>
</dbReference>
<dbReference type="SUPFAM" id="SSF51735">
    <property type="entry name" value="NAD(P)-binding Rossmann-fold domains"/>
    <property type="match status" value="1"/>
</dbReference>
<dbReference type="InterPro" id="IPR013154">
    <property type="entry name" value="ADH-like_N"/>
</dbReference>
<evidence type="ECO:0000256" key="2">
    <source>
        <dbReference type="RuleBase" id="RU364000"/>
    </source>
</evidence>
<name>A0A7X5RL93_9ALTE</name>
<dbReference type="GO" id="GO:0016491">
    <property type="term" value="F:oxidoreductase activity"/>
    <property type="evidence" value="ECO:0007669"/>
    <property type="project" value="UniProtKB-KW"/>
</dbReference>
<dbReference type="RefSeq" id="WP_163085904.1">
    <property type="nucleotide sequence ID" value="NZ_JAAAWN010000014.1"/>
</dbReference>
<keyword evidence="2" id="KW-0560">Oxidoreductase</keyword>
<dbReference type="Pfam" id="PF13602">
    <property type="entry name" value="ADH_zinc_N_2"/>
    <property type="match status" value="1"/>
</dbReference>
<evidence type="ECO:0000313" key="5">
    <source>
        <dbReference type="Proteomes" id="UP000470213"/>
    </source>
</evidence>
<organism evidence="4 5">
    <name type="scientific">Alteromonas profundi</name>
    <dbReference type="NCBI Taxonomy" id="2696062"/>
    <lineage>
        <taxon>Bacteria</taxon>
        <taxon>Pseudomonadati</taxon>
        <taxon>Pseudomonadota</taxon>
        <taxon>Gammaproteobacteria</taxon>
        <taxon>Alteromonadales</taxon>
        <taxon>Alteromonadaceae</taxon>
        <taxon>Alteromonas/Salinimonas group</taxon>
        <taxon>Alteromonas</taxon>
    </lineage>
</organism>
<dbReference type="InterPro" id="IPR020843">
    <property type="entry name" value="ER"/>
</dbReference>
<sequence length="342" mass="36897">MKAIGYKNAAPIVTDDALVDIELELPVATGRDLLINVRAIAVNPVDFKIRQNVSSTDDSYKVLGWDAVGEVVSIGDEVELFSPGDLVYYAGDLTRHGSNAQYQLVDERLVAHKPARLSDAEAAAMPLTTITAWELLFDHLAIKKRESAEHNSDSKDVLLVVGASGGVGSILVQLAKQLTNATVIATASRPSSQRWVEGLGADYVIDHSKPLVEQISALNIDAVTHVASLTHTDSYLDAYVDVLKPMGKIALTDDPDSLDVMKLKTKSISLHWEFMFTRSMFKTHDMVAHHALLTEVATLIDNGAIKTTVGQHLGTINAKNLLNAHTILASGSAIGKLVLEGF</sequence>
<reference evidence="4 5" key="1">
    <citation type="submission" date="2020-01" db="EMBL/GenBank/DDBJ databases">
        <authorList>
            <person name="Chen J."/>
            <person name="Zhu S."/>
            <person name="Yang J."/>
        </authorList>
    </citation>
    <scope>NUCLEOTIDE SEQUENCE [LARGE SCALE GENOMIC DNA]</scope>
    <source>
        <strain evidence="4 5">345S023</strain>
    </source>
</reference>
<dbReference type="Pfam" id="PF08240">
    <property type="entry name" value="ADH_N"/>
    <property type="match status" value="1"/>
</dbReference>
<evidence type="ECO:0000259" key="3">
    <source>
        <dbReference type="SMART" id="SM00829"/>
    </source>
</evidence>
<dbReference type="InterPro" id="IPR014182">
    <property type="entry name" value="ADH_Zn_typ-1"/>
</dbReference>
<dbReference type="AlphaFoldDB" id="A0A7X5RL93"/>
<evidence type="ECO:0000256" key="1">
    <source>
        <dbReference type="ARBA" id="ARBA00022857"/>
    </source>
</evidence>
<dbReference type="InterPro" id="IPR036291">
    <property type="entry name" value="NAD(P)-bd_dom_sf"/>
</dbReference>
<comment type="caution">
    <text evidence="4">The sequence shown here is derived from an EMBL/GenBank/DDBJ whole genome shotgun (WGS) entry which is preliminary data.</text>
</comment>
<keyword evidence="2" id="KW-0479">Metal-binding</keyword>
<dbReference type="PANTHER" id="PTHR44154:SF1">
    <property type="entry name" value="QUINONE OXIDOREDUCTASE"/>
    <property type="match status" value="1"/>
</dbReference>
<dbReference type="CDD" id="cd08252">
    <property type="entry name" value="AL_MDR"/>
    <property type="match status" value="1"/>
</dbReference>
<dbReference type="SMART" id="SM00829">
    <property type="entry name" value="PKS_ER"/>
    <property type="match status" value="1"/>
</dbReference>
<accession>A0A7X5RL93</accession>
<dbReference type="Proteomes" id="UP000470213">
    <property type="component" value="Unassembled WGS sequence"/>
</dbReference>
<dbReference type="Gene3D" id="3.40.50.720">
    <property type="entry name" value="NAD(P)-binding Rossmann-like Domain"/>
    <property type="match status" value="1"/>
</dbReference>
<dbReference type="Gene3D" id="3.90.180.10">
    <property type="entry name" value="Medium-chain alcohol dehydrogenases, catalytic domain"/>
    <property type="match status" value="1"/>
</dbReference>
<dbReference type="EMBL" id="JAAAWN010000014">
    <property type="protein sequence ID" value="NDV91833.1"/>
    <property type="molecule type" value="Genomic_DNA"/>
</dbReference>
<protein>
    <recommendedName>
        <fullName evidence="2">Zinc-type alcohol dehydrogenase-like protein</fullName>
    </recommendedName>
</protein>
<dbReference type="SUPFAM" id="SSF50129">
    <property type="entry name" value="GroES-like"/>
    <property type="match status" value="1"/>
</dbReference>
<evidence type="ECO:0000313" key="4">
    <source>
        <dbReference type="EMBL" id="NDV91833.1"/>
    </source>
</evidence>
<dbReference type="InterPro" id="IPR051603">
    <property type="entry name" value="Zinc-ADH_QOR/CCCR"/>
</dbReference>
<comment type="similarity">
    <text evidence="2">Belongs to the zinc-containing alcohol dehydrogenase family. Quinone oxidoreductase subfamily.</text>
</comment>
<feature type="domain" description="Enoyl reductase (ER)" evidence="3">
    <location>
        <begin position="15"/>
        <end position="339"/>
    </location>
</feature>
<proteinExistence type="inferred from homology"/>